<dbReference type="Gene3D" id="3.40.50.10990">
    <property type="entry name" value="GTP cyclohydrolase II"/>
    <property type="match status" value="1"/>
</dbReference>
<comment type="similarity">
    <text evidence="9">Belongs to the GTP cyclohydrolase II family.</text>
</comment>
<evidence type="ECO:0000313" key="12">
    <source>
        <dbReference type="Proteomes" id="UP000003085"/>
    </source>
</evidence>
<comment type="caution">
    <text evidence="11">The sequence shown here is derived from an EMBL/GenBank/DDBJ whole genome shotgun (WGS) entry which is preliminary data.</text>
</comment>
<feature type="binding site" evidence="9">
    <location>
        <position position="111"/>
    </location>
    <ligand>
        <name>Zn(2+)</name>
        <dbReference type="ChEBI" id="CHEBI:29105"/>
        <note>catalytic</note>
    </ligand>
</feature>
<feature type="binding site" evidence="9">
    <location>
        <position position="122"/>
    </location>
    <ligand>
        <name>Zn(2+)</name>
        <dbReference type="ChEBI" id="CHEBI:29105"/>
        <note>catalytic</note>
    </ligand>
</feature>
<evidence type="ECO:0000256" key="6">
    <source>
        <dbReference type="ARBA" id="ARBA00022833"/>
    </source>
</evidence>
<dbReference type="GO" id="GO:0009231">
    <property type="term" value="P:riboflavin biosynthetic process"/>
    <property type="evidence" value="ECO:0007669"/>
    <property type="project" value="UniProtKB-UniRule"/>
</dbReference>
<dbReference type="EMBL" id="ADMT01000232">
    <property type="protein sequence ID" value="EFF81348.1"/>
    <property type="molecule type" value="Genomic_DNA"/>
</dbReference>
<evidence type="ECO:0000256" key="3">
    <source>
        <dbReference type="ARBA" id="ARBA00022723"/>
    </source>
</evidence>
<evidence type="ECO:0000256" key="2">
    <source>
        <dbReference type="ARBA" id="ARBA00022619"/>
    </source>
</evidence>
<comment type="cofactor">
    <cofactor evidence="9">
        <name>Zn(2+)</name>
        <dbReference type="ChEBI" id="CHEBI:29105"/>
    </cofactor>
    <text evidence="9">Binds 1 zinc ion per subunit.</text>
</comment>
<dbReference type="Pfam" id="PF00925">
    <property type="entry name" value="GTP_cyclohydro2"/>
    <property type="match status" value="1"/>
</dbReference>
<gene>
    <name evidence="9 11" type="primary">ribA</name>
    <name evidence="11" type="ORF">HMP0015_3181</name>
</gene>
<comment type="function">
    <text evidence="9">Catalyzes the conversion of GTP to 2,5-diamino-6-ribosylamino-4(3H)-pyrimidinone 5'-phosphate (DARP), formate and pyrophosphate.</text>
</comment>
<feature type="binding site" evidence="9">
    <location>
        <position position="171"/>
    </location>
    <ligand>
        <name>GTP</name>
        <dbReference type="ChEBI" id="CHEBI:37565"/>
    </ligand>
</feature>
<keyword evidence="6 9" id="KW-0862">Zinc</keyword>
<dbReference type="NCBIfam" id="NF001591">
    <property type="entry name" value="PRK00393.1"/>
    <property type="match status" value="1"/>
</dbReference>
<evidence type="ECO:0000259" key="10">
    <source>
        <dbReference type="Pfam" id="PF00925"/>
    </source>
</evidence>
<evidence type="ECO:0000256" key="4">
    <source>
        <dbReference type="ARBA" id="ARBA00022741"/>
    </source>
</evidence>
<feature type="active site" description="Proton acceptor" evidence="9">
    <location>
        <position position="183"/>
    </location>
</feature>
<dbReference type="AlphaFoldDB" id="D4XTY9"/>
<evidence type="ECO:0000256" key="5">
    <source>
        <dbReference type="ARBA" id="ARBA00022801"/>
    </source>
</evidence>
<dbReference type="HOGENOM" id="CLU_020273_2_1_6"/>
<dbReference type="FunFam" id="3.40.50.10990:FF:000002">
    <property type="entry name" value="GTP cyclohydrolase-2"/>
    <property type="match status" value="1"/>
</dbReference>
<feature type="binding site" evidence="9">
    <location>
        <position position="127"/>
    </location>
    <ligand>
        <name>GTP</name>
        <dbReference type="ChEBI" id="CHEBI:37565"/>
    </ligand>
</feature>
<dbReference type="InterPro" id="IPR032677">
    <property type="entry name" value="GTP_cyclohydro_II"/>
</dbReference>
<keyword evidence="5 9" id="KW-0378">Hydrolase</keyword>
<feature type="binding site" evidence="9">
    <location>
        <position position="206"/>
    </location>
    <ligand>
        <name>GTP</name>
        <dbReference type="ChEBI" id="CHEBI:37565"/>
    </ligand>
</feature>
<dbReference type="GO" id="GO:0008270">
    <property type="term" value="F:zinc ion binding"/>
    <property type="evidence" value="ECO:0007669"/>
    <property type="project" value="UniProtKB-UniRule"/>
</dbReference>
<keyword evidence="4 9" id="KW-0547">Nucleotide-binding</keyword>
<feature type="active site" description="Nucleophile" evidence="9">
    <location>
        <position position="185"/>
    </location>
</feature>
<dbReference type="PANTHER" id="PTHR21327:SF18">
    <property type="entry name" value="3,4-DIHYDROXY-2-BUTANONE 4-PHOSPHATE SYNTHASE"/>
    <property type="match status" value="1"/>
</dbReference>
<dbReference type="EC" id="3.5.4.25" evidence="9"/>
<dbReference type="GO" id="GO:0005829">
    <property type="term" value="C:cytosol"/>
    <property type="evidence" value="ECO:0007669"/>
    <property type="project" value="TreeGrafter"/>
</dbReference>
<dbReference type="NCBIfam" id="TIGR00505">
    <property type="entry name" value="ribA"/>
    <property type="match status" value="1"/>
</dbReference>
<evidence type="ECO:0000256" key="1">
    <source>
        <dbReference type="ARBA" id="ARBA00004853"/>
    </source>
</evidence>
<dbReference type="PANTHER" id="PTHR21327">
    <property type="entry name" value="GTP CYCLOHYDROLASE II-RELATED"/>
    <property type="match status" value="1"/>
</dbReference>
<evidence type="ECO:0000256" key="7">
    <source>
        <dbReference type="ARBA" id="ARBA00023134"/>
    </source>
</evidence>
<dbReference type="InterPro" id="IPR036144">
    <property type="entry name" value="RibA-like_sf"/>
</dbReference>
<dbReference type="CDD" id="cd00641">
    <property type="entry name" value="GTP_cyclohydro2"/>
    <property type="match status" value="1"/>
</dbReference>
<name>D4XTY9_ACIHA</name>
<evidence type="ECO:0000256" key="8">
    <source>
        <dbReference type="ARBA" id="ARBA00049295"/>
    </source>
</evidence>
<keyword evidence="2 9" id="KW-0686">Riboflavin biosynthesis</keyword>
<reference evidence="12" key="1">
    <citation type="submission" date="2010-03" db="EMBL/GenBank/DDBJ databases">
        <title>Complete sequence of Mobiluncus curtisii ATCC 43063.</title>
        <authorList>
            <person name="Muzny D."/>
            <person name="Qin X."/>
            <person name="Deng J."/>
            <person name="Jiang H."/>
            <person name="Liu Y."/>
            <person name="Qu J."/>
            <person name="Song X.-Z."/>
            <person name="Zhang L."/>
            <person name="Thornton R."/>
            <person name="Coyle M."/>
            <person name="Francisco L."/>
            <person name="Jackson L."/>
            <person name="Javaid M."/>
            <person name="Korchina V."/>
            <person name="Kovar C."/>
            <person name="Mata R."/>
            <person name="Mathew T."/>
            <person name="Ngo R."/>
            <person name="Nguyen L."/>
            <person name="Nguyen N."/>
            <person name="Okwuonu G."/>
            <person name="Ongeri F."/>
            <person name="Pham C."/>
            <person name="Simmons D."/>
            <person name="Wilczek-Boney K."/>
            <person name="Hale W."/>
            <person name="Jakkamsetti A."/>
            <person name="Pham P."/>
            <person name="Ruth R."/>
            <person name="San Lucas F."/>
            <person name="Warren J."/>
            <person name="Zhang J."/>
            <person name="Zhao Z."/>
            <person name="Zhou C."/>
            <person name="Zhu D."/>
            <person name="Lee S."/>
            <person name="Bess C."/>
            <person name="Blankenburg K."/>
            <person name="Forbes L."/>
            <person name="Fu Q."/>
            <person name="Gubbala S."/>
            <person name="Hirani K."/>
            <person name="Jayaseelan J.C."/>
            <person name="Lara F."/>
            <person name="Munidasa M."/>
            <person name="Palculict T."/>
            <person name="Patil S."/>
            <person name="Pu L.-L."/>
            <person name="Saada N."/>
            <person name="Tang L."/>
            <person name="Weissenberger G."/>
            <person name="Zhu Y."/>
            <person name="Hemphill L."/>
            <person name="Shang Y."/>
            <person name="Youmans B."/>
            <person name="Ayvaz T."/>
            <person name="Ross M."/>
            <person name="Santibanez J."/>
            <person name="Aqrawi P."/>
            <person name="Gross S."/>
            <person name="Joshi V."/>
            <person name="Fowler G."/>
            <person name="Nazareth L."/>
            <person name="Reid J."/>
            <person name="Worley K."/>
            <person name="Petrosino J."/>
            <person name="Highlander S."/>
            <person name="Gibbs R."/>
            <person name="Gibbs R."/>
        </authorList>
    </citation>
    <scope>NUCLEOTIDE SEQUENCE [LARGE SCALE GENOMIC DNA]</scope>
    <source>
        <strain evidence="12">ATCC 19194</strain>
    </source>
</reference>
<accession>D4XTY9</accession>
<feature type="binding site" evidence="9">
    <location>
        <position position="211"/>
    </location>
    <ligand>
        <name>GTP</name>
        <dbReference type="ChEBI" id="CHEBI:37565"/>
    </ligand>
</feature>
<comment type="catalytic activity">
    <reaction evidence="8 9">
        <text>GTP + 4 H2O = 2,5-diamino-6-hydroxy-4-(5-phosphoribosylamino)-pyrimidine + formate + 2 phosphate + 3 H(+)</text>
        <dbReference type="Rhea" id="RHEA:23704"/>
        <dbReference type="ChEBI" id="CHEBI:15377"/>
        <dbReference type="ChEBI" id="CHEBI:15378"/>
        <dbReference type="ChEBI" id="CHEBI:15740"/>
        <dbReference type="ChEBI" id="CHEBI:37565"/>
        <dbReference type="ChEBI" id="CHEBI:43474"/>
        <dbReference type="ChEBI" id="CHEBI:58614"/>
        <dbReference type="EC" id="3.5.4.25"/>
    </reaction>
</comment>
<dbReference type="GO" id="GO:0003935">
    <property type="term" value="F:GTP cyclohydrolase II activity"/>
    <property type="evidence" value="ECO:0007669"/>
    <property type="project" value="UniProtKB-UniRule"/>
</dbReference>
<dbReference type="InterPro" id="IPR000926">
    <property type="entry name" value="RibA"/>
</dbReference>
<keyword evidence="7 9" id="KW-0342">GTP-binding</keyword>
<proteinExistence type="inferred from homology"/>
<feature type="binding site" evidence="9">
    <location>
        <begin position="149"/>
        <end position="151"/>
    </location>
    <ligand>
        <name>GTP</name>
        <dbReference type="ChEBI" id="CHEBI:37565"/>
    </ligand>
</feature>
<evidence type="ECO:0000256" key="9">
    <source>
        <dbReference type="HAMAP-Rule" id="MF_00179"/>
    </source>
</evidence>
<feature type="binding site" evidence="9">
    <location>
        <position position="124"/>
    </location>
    <ligand>
        <name>Zn(2+)</name>
        <dbReference type="ChEBI" id="CHEBI:29105"/>
        <note>catalytic</note>
    </ligand>
</feature>
<comment type="pathway">
    <text evidence="1 9">Cofactor biosynthesis; riboflavin biosynthesis; 5-amino-6-(D-ribitylamino)uracil from GTP: step 1/4.</text>
</comment>
<dbReference type="Proteomes" id="UP000003085">
    <property type="component" value="Unassembled WGS sequence"/>
</dbReference>
<evidence type="ECO:0000313" key="11">
    <source>
        <dbReference type="EMBL" id="EFF81348.1"/>
    </source>
</evidence>
<keyword evidence="3 9" id="KW-0479">Metal-binding</keyword>
<protein>
    <recommendedName>
        <fullName evidence="9">GTP cyclohydrolase-2</fullName>
        <ecNumber evidence="9">3.5.4.25</ecNumber>
    </recommendedName>
    <alternativeName>
        <fullName evidence="9">GTP cyclohydrolase II</fullName>
    </alternativeName>
</protein>
<dbReference type="SUPFAM" id="SSF142695">
    <property type="entry name" value="RibA-like"/>
    <property type="match status" value="1"/>
</dbReference>
<organism evidence="11 12">
    <name type="scientific">Acinetobacter haemolyticus ATCC 19194</name>
    <dbReference type="NCBI Taxonomy" id="707232"/>
    <lineage>
        <taxon>Bacteria</taxon>
        <taxon>Pseudomonadati</taxon>
        <taxon>Pseudomonadota</taxon>
        <taxon>Gammaproteobacteria</taxon>
        <taxon>Moraxellales</taxon>
        <taxon>Moraxellaceae</taxon>
        <taxon>Acinetobacter</taxon>
    </lineage>
</organism>
<dbReference type="GO" id="GO:0005525">
    <property type="term" value="F:GTP binding"/>
    <property type="evidence" value="ECO:0007669"/>
    <property type="project" value="UniProtKB-KW"/>
</dbReference>
<sequence length="256" mass="28910">MTGSVIILNYVTVNQPLLCGLYEKEKLNIKNQKFQFTQSSHIKLYFHCFNHNSELSVPIEFIATSKLPTAFGDFNISVFQDPETGEEHVALSKGLETAPNQPVLVRIHSECLTGDAFASLKCDCGPQLQATQRLINEAGQGVILYLRQEGRGIGLTNKIRAYALQDQGHDTVDANLLLNLPADARRYDMCSIMLDHLQVKEVKLLTNNPLKLKALTDLGINVVERVPLTVGRNPFNEHYLKTKRERMDHLYKKDDF</sequence>
<dbReference type="HAMAP" id="MF_00179">
    <property type="entry name" value="RibA"/>
    <property type="match status" value="1"/>
</dbReference>
<feature type="domain" description="GTP cyclohydrolase II" evidence="10">
    <location>
        <begin position="63"/>
        <end position="227"/>
    </location>
</feature>
<dbReference type="UniPathway" id="UPA00275">
    <property type="reaction ID" value="UER00400"/>
</dbReference>
<feature type="binding site" evidence="9">
    <location>
        <begin position="106"/>
        <end position="110"/>
    </location>
    <ligand>
        <name>GTP</name>
        <dbReference type="ChEBI" id="CHEBI:37565"/>
    </ligand>
</feature>